<reference evidence="1 2" key="1">
    <citation type="submission" date="2016-10" db="EMBL/GenBank/DDBJ databases">
        <authorList>
            <person name="Varghese N."/>
            <person name="Submissions S."/>
        </authorList>
    </citation>
    <scope>NUCLEOTIDE SEQUENCE [LARGE SCALE GENOMIC DNA]</scope>
    <source>
        <strain evidence="1 2">BS3780</strain>
    </source>
</reference>
<sequence>MTSSRHYFIDGFTPTKGLLGVVAFPYALKGEDTEYTTFYTTLDGQWAQQKFDFDSRSITYLIQGEYRAWWILGKRGEVVEIKQGTPSFELIADAGTGGEKLGYMNKIAVIDGELHACGYSRQVYRRSNGIWAHMDQGLLYIGTEDGISLESMAGHSKSDIHAVGNAGEIWFFDGSLWRQCDSPTNVDLNEVATFEQDQYIVCGDDGVVLVGSKDCWKVIQNDEVEGDLWGAVSFQDVLYVAGFEGIGVIDNNQVKKLAIPGVKKMDGYRLRTCGNYLWSIGNDQIMRFDGTHWAEIICPDNI</sequence>
<proteinExistence type="predicted"/>
<comment type="caution">
    <text evidence="1">The sequence shown here is derived from an EMBL/GenBank/DDBJ whole genome shotgun (WGS) entry which is preliminary data.</text>
</comment>
<protein>
    <submittedName>
        <fullName evidence="1">Uncharacterized protein</fullName>
    </submittedName>
</protein>
<keyword evidence="2" id="KW-1185">Reference proteome</keyword>
<evidence type="ECO:0000313" key="1">
    <source>
        <dbReference type="EMBL" id="SEE66079.1"/>
    </source>
</evidence>
<organism evidence="1 2">
    <name type="scientific">Pseudomonas kilonensis</name>
    <dbReference type="NCBI Taxonomy" id="132476"/>
    <lineage>
        <taxon>Bacteria</taxon>
        <taxon>Pseudomonadati</taxon>
        <taxon>Pseudomonadota</taxon>
        <taxon>Gammaproteobacteria</taxon>
        <taxon>Pseudomonadales</taxon>
        <taxon>Pseudomonadaceae</taxon>
        <taxon>Pseudomonas</taxon>
    </lineage>
</organism>
<gene>
    <name evidence="1" type="ORF">SAMN04490188_4979</name>
</gene>
<name>A0ABY0ZH31_9PSED</name>
<dbReference type="EMBL" id="FNTT01000002">
    <property type="protein sequence ID" value="SEE66079.1"/>
    <property type="molecule type" value="Genomic_DNA"/>
</dbReference>
<evidence type="ECO:0000313" key="2">
    <source>
        <dbReference type="Proteomes" id="UP000183915"/>
    </source>
</evidence>
<dbReference type="Proteomes" id="UP000183915">
    <property type="component" value="Unassembled WGS sequence"/>
</dbReference>
<dbReference type="RefSeq" id="WP_053188455.1">
    <property type="nucleotide sequence ID" value="NZ_FNTT01000002.1"/>
</dbReference>
<accession>A0ABY0ZH31</accession>